<evidence type="ECO:0000313" key="6">
    <source>
        <dbReference type="Proteomes" id="UP000243784"/>
    </source>
</evidence>
<dbReference type="EMBL" id="CP015208">
    <property type="protein sequence ID" value="AOY55532.1"/>
    <property type="molecule type" value="Genomic_DNA"/>
</dbReference>
<dbReference type="STRING" id="535712.A4Z71_00470"/>
<dbReference type="SUPFAM" id="SSF103088">
    <property type="entry name" value="OmpA-like"/>
    <property type="match status" value="1"/>
</dbReference>
<keyword evidence="2" id="KW-0624">Polysaccharide degradation</keyword>
<keyword evidence="1" id="KW-0326">Glycosidase</keyword>
<dbReference type="PROSITE" id="PS50853">
    <property type="entry name" value="FN3"/>
    <property type="match status" value="1"/>
</dbReference>
<evidence type="ECO:0000256" key="1">
    <source>
        <dbReference type="ARBA" id="ARBA00023295"/>
    </source>
</evidence>
<feature type="domain" description="Fibronectin type-III" evidence="4">
    <location>
        <begin position="172"/>
        <end position="263"/>
    </location>
</feature>
<dbReference type="Pfam" id="PF00691">
    <property type="entry name" value="OmpA"/>
    <property type="match status" value="1"/>
</dbReference>
<proteinExistence type="predicted"/>
<sequence length="502" mass="52718">MSKITVEFSAKFPDTGCAAQNSGSMVFGLGGSQGFAYYNIYRHSNFIGFNTFNSDVYGVAVPDRTNFHSYKFVMVPSPSKASNLQEIWIDGVKQNPSYQNTTVAVGSAGVDQCSLISGTGETSSERKFTRNAYNNGDFMLMTHPLNPNTWGTTGEIQNLKVTTEVTTATVVAPDAPTIGSIAAGDGQLSVPFTAPANNGGATISNYKYSVDGGGTWVSAGSTSSPIVITGLTNGTSYSVKLLAVNTAGDGSASGSVSASPVQSQSQSPNYAPPPAPAPKPLAPPVQIESVAITKAKGLKGSLVKLKLDAQPSENVDSSVEVKFIDLKGKLIRTLTIPLTPDTSVLEVPINLSVGDFTVEAVSLNEAGATSSPVVTLPTYLQRPFFTVIPGKSQPVLSGRKFSEPVYFLPDSAKLTASAKVRLLGVIARTNQSGVRIAVTGFTASFNQGSKVEQKLAADRALEVAKFLKANGAKTWIYHAGFGALSGTQSFKTARKVELRILD</sequence>
<feature type="compositionally biased region" description="Pro residues" evidence="3">
    <location>
        <begin position="270"/>
        <end position="282"/>
    </location>
</feature>
<dbReference type="GO" id="GO:0016798">
    <property type="term" value="F:hydrolase activity, acting on glycosyl bonds"/>
    <property type="evidence" value="ECO:0007669"/>
    <property type="project" value="UniProtKB-KW"/>
</dbReference>
<dbReference type="InterPro" id="IPR036116">
    <property type="entry name" value="FN3_sf"/>
</dbReference>
<reference evidence="5 6" key="1">
    <citation type="journal article" date="2016" name="Biochim. Biophys. Acta">
        <title>Photochemical characterization of actinorhodopsin and its functional existence in the natural host.</title>
        <authorList>
            <person name="Nakamura S."/>
            <person name="Kikukawa T."/>
            <person name="Tamogami J."/>
            <person name="Kamiya M."/>
            <person name="Aizawa T."/>
            <person name="Hahn M.W."/>
            <person name="Ihara K."/>
            <person name="Kamo N."/>
            <person name="Demura M."/>
        </authorList>
    </citation>
    <scope>NUCLEOTIDE SEQUENCE [LARGE SCALE GENOMIC DNA]</scope>
    <source>
        <strain evidence="5 6">MWH-Dar1</strain>
    </source>
</reference>
<dbReference type="AlphaFoldDB" id="A0A1D9DXK4"/>
<dbReference type="InterPro" id="IPR036737">
    <property type="entry name" value="OmpA-like_sf"/>
</dbReference>
<keyword evidence="6" id="KW-1185">Reference proteome</keyword>
<dbReference type="InterPro" id="IPR003961">
    <property type="entry name" value="FN3_dom"/>
</dbReference>
<dbReference type="SMART" id="SM00060">
    <property type="entry name" value="FN3"/>
    <property type="match status" value="1"/>
</dbReference>
<dbReference type="KEGG" id="rpla:A4Z71_00470"/>
<dbReference type="InterPro" id="IPR006665">
    <property type="entry name" value="OmpA-like"/>
</dbReference>
<dbReference type="SUPFAM" id="SSF49265">
    <property type="entry name" value="Fibronectin type III"/>
    <property type="match status" value="1"/>
</dbReference>
<keyword evidence="2" id="KW-0119">Carbohydrate metabolism</keyword>
<dbReference type="InterPro" id="IPR013783">
    <property type="entry name" value="Ig-like_fold"/>
</dbReference>
<evidence type="ECO:0000256" key="3">
    <source>
        <dbReference type="SAM" id="MobiDB-lite"/>
    </source>
</evidence>
<keyword evidence="1" id="KW-0378">Hydrolase</keyword>
<dbReference type="GO" id="GO:0000272">
    <property type="term" value="P:polysaccharide catabolic process"/>
    <property type="evidence" value="ECO:0007669"/>
    <property type="project" value="UniProtKB-KW"/>
</dbReference>
<gene>
    <name evidence="5" type="ORF">A4Z71_00470</name>
</gene>
<feature type="region of interest" description="Disordered" evidence="3">
    <location>
        <begin position="252"/>
        <end position="282"/>
    </location>
</feature>
<dbReference type="Gene3D" id="3.30.1330.60">
    <property type="entry name" value="OmpA-like domain"/>
    <property type="match status" value="1"/>
</dbReference>
<accession>A0A1D9DXK4</accession>
<evidence type="ECO:0000256" key="2">
    <source>
        <dbReference type="ARBA" id="ARBA00023326"/>
    </source>
</evidence>
<protein>
    <recommendedName>
        <fullName evidence="4">Fibronectin type-III domain-containing protein</fullName>
    </recommendedName>
</protein>
<dbReference type="Gene3D" id="2.60.40.10">
    <property type="entry name" value="Immunoglobulins"/>
    <property type="match status" value="1"/>
</dbReference>
<dbReference type="Proteomes" id="UP000243784">
    <property type="component" value="Chromosome"/>
</dbReference>
<evidence type="ECO:0000259" key="4">
    <source>
        <dbReference type="PROSITE" id="PS50853"/>
    </source>
</evidence>
<evidence type="ECO:0000313" key="5">
    <source>
        <dbReference type="EMBL" id="AOY55532.1"/>
    </source>
</evidence>
<organism evidence="5 6">
    <name type="scientific">Candidatus Rhodoluna planktonica</name>
    <dbReference type="NCBI Taxonomy" id="535712"/>
    <lineage>
        <taxon>Bacteria</taxon>
        <taxon>Bacillati</taxon>
        <taxon>Actinomycetota</taxon>
        <taxon>Actinomycetes</taxon>
        <taxon>Micrococcales</taxon>
        <taxon>Microbacteriaceae</taxon>
        <taxon>Luna cluster</taxon>
        <taxon>Luna-1 subcluster</taxon>
        <taxon>Rhodoluna</taxon>
    </lineage>
</organism>
<feature type="compositionally biased region" description="Low complexity" evidence="3">
    <location>
        <begin position="252"/>
        <end position="268"/>
    </location>
</feature>
<name>A0A1D9DXK4_9MICO</name>
<dbReference type="CDD" id="cd00063">
    <property type="entry name" value="FN3"/>
    <property type="match status" value="1"/>
</dbReference>